<organism evidence="9 10">
    <name type="scientific">Pistricoccus aurantiacus</name>
    <dbReference type="NCBI Taxonomy" id="1883414"/>
    <lineage>
        <taxon>Bacteria</taxon>
        <taxon>Pseudomonadati</taxon>
        <taxon>Pseudomonadota</taxon>
        <taxon>Gammaproteobacteria</taxon>
        <taxon>Oceanospirillales</taxon>
        <taxon>Halomonadaceae</taxon>
        <taxon>Pistricoccus</taxon>
    </lineage>
</organism>
<protein>
    <recommendedName>
        <fullName evidence="2">2-amino-4-hydroxy-6-hydroxymethyldihydropteridine diphosphokinase</fullName>
        <ecNumber evidence="2">2.7.6.3</ecNumber>
    </recommendedName>
</protein>
<evidence type="ECO:0000256" key="4">
    <source>
        <dbReference type="ARBA" id="ARBA00022741"/>
    </source>
</evidence>
<keyword evidence="10" id="KW-1185">Reference proteome</keyword>
<sequence length="173" mass="19157">MTRHVLLGIGSNLDPHRHIVACLDALQERFGPLEISRVFESPAVGLESPDHFHNLVVAFESAAPVGDLRAWCKALELAQGRLANSSTSGSHTLDIDLLCVGELTGNIDGVVLPRGDIERYAFVLKPLAELLPEACHPQNGLTYAALWAAFDATEQPLWPIDFRWRERRISWPD</sequence>
<dbReference type="InterPro" id="IPR000550">
    <property type="entry name" value="Hppk"/>
</dbReference>
<dbReference type="SUPFAM" id="SSF55083">
    <property type="entry name" value="6-hydroxymethyl-7,8-dihydropterin pyrophosphokinase, HPPK"/>
    <property type="match status" value="1"/>
</dbReference>
<keyword evidence="4" id="KW-0547">Nucleotide-binding</keyword>
<dbReference type="PANTHER" id="PTHR43071:SF2">
    <property type="entry name" value="2-AMINO-4-HYDROXY-6-HYDROXYMETHYLDIHYDROPTERIDINE PYROPHOSPHOKINASE"/>
    <property type="match status" value="1"/>
</dbReference>
<dbReference type="RefSeq" id="WP_147184164.1">
    <property type="nucleotide sequence ID" value="NZ_CP042382.1"/>
</dbReference>
<name>A0A5B8SWF7_9GAMM</name>
<dbReference type="KEGG" id="paur:FGL86_08505"/>
<evidence type="ECO:0000259" key="8">
    <source>
        <dbReference type="Pfam" id="PF01288"/>
    </source>
</evidence>
<dbReference type="GO" id="GO:0003848">
    <property type="term" value="F:2-amino-4-hydroxy-6-hydroxymethyldihydropteridine diphosphokinase activity"/>
    <property type="evidence" value="ECO:0007669"/>
    <property type="project" value="UniProtKB-EC"/>
</dbReference>
<evidence type="ECO:0000313" key="9">
    <source>
        <dbReference type="EMBL" id="QEA39108.1"/>
    </source>
</evidence>
<accession>A0A5B8SWF7</accession>
<dbReference type="Gene3D" id="3.30.70.560">
    <property type="entry name" value="7,8-Dihydro-6-hydroxymethylpterin-pyrophosphokinase HPPK"/>
    <property type="match status" value="1"/>
</dbReference>
<reference evidence="9 10" key="1">
    <citation type="submission" date="2019-06" db="EMBL/GenBank/DDBJ databases">
        <title>Genome analyses of bacteria isolated from kimchi.</title>
        <authorList>
            <person name="Lee S."/>
            <person name="Ahn S."/>
            <person name="Roh S."/>
        </authorList>
    </citation>
    <scope>NUCLEOTIDE SEQUENCE [LARGE SCALE GENOMIC DNA]</scope>
    <source>
        <strain evidence="9 10">CBA4606</strain>
    </source>
</reference>
<evidence type="ECO:0000256" key="6">
    <source>
        <dbReference type="ARBA" id="ARBA00022840"/>
    </source>
</evidence>
<evidence type="ECO:0000256" key="2">
    <source>
        <dbReference type="ARBA" id="ARBA00013253"/>
    </source>
</evidence>
<dbReference type="GO" id="GO:0016301">
    <property type="term" value="F:kinase activity"/>
    <property type="evidence" value="ECO:0007669"/>
    <property type="project" value="UniProtKB-KW"/>
</dbReference>
<keyword evidence="6" id="KW-0067">ATP-binding</keyword>
<dbReference type="GO" id="GO:0046656">
    <property type="term" value="P:folic acid biosynthetic process"/>
    <property type="evidence" value="ECO:0007669"/>
    <property type="project" value="UniProtKB-KW"/>
</dbReference>
<dbReference type="PANTHER" id="PTHR43071">
    <property type="entry name" value="2-AMINO-4-HYDROXY-6-HYDROXYMETHYLDIHYDROPTERIDINE PYROPHOSPHOKINASE"/>
    <property type="match status" value="1"/>
</dbReference>
<evidence type="ECO:0000313" key="10">
    <source>
        <dbReference type="Proteomes" id="UP000321272"/>
    </source>
</evidence>
<gene>
    <name evidence="9" type="primary">folK</name>
    <name evidence="9" type="ORF">FGL86_08505</name>
</gene>
<dbReference type="EC" id="2.7.6.3" evidence="2"/>
<dbReference type="AlphaFoldDB" id="A0A5B8SWF7"/>
<dbReference type="CDD" id="cd00483">
    <property type="entry name" value="HPPK"/>
    <property type="match status" value="1"/>
</dbReference>
<dbReference type="OrthoDB" id="9790168at2"/>
<keyword evidence="5 9" id="KW-0418">Kinase</keyword>
<dbReference type="Pfam" id="PF01288">
    <property type="entry name" value="HPPK"/>
    <property type="match status" value="1"/>
</dbReference>
<evidence type="ECO:0000256" key="7">
    <source>
        <dbReference type="ARBA" id="ARBA00022909"/>
    </source>
</evidence>
<dbReference type="NCBIfam" id="TIGR01498">
    <property type="entry name" value="folK"/>
    <property type="match status" value="1"/>
</dbReference>
<feature type="domain" description="7,8-dihydro-6-hydroxymethylpterin-pyrophosphokinase" evidence="8">
    <location>
        <begin position="7"/>
        <end position="132"/>
    </location>
</feature>
<dbReference type="Proteomes" id="UP000321272">
    <property type="component" value="Chromosome"/>
</dbReference>
<evidence type="ECO:0000256" key="1">
    <source>
        <dbReference type="ARBA" id="ARBA00005051"/>
    </source>
</evidence>
<dbReference type="InterPro" id="IPR035907">
    <property type="entry name" value="Hppk_sf"/>
</dbReference>
<proteinExistence type="predicted"/>
<evidence type="ECO:0000256" key="3">
    <source>
        <dbReference type="ARBA" id="ARBA00022679"/>
    </source>
</evidence>
<dbReference type="GO" id="GO:0005524">
    <property type="term" value="F:ATP binding"/>
    <property type="evidence" value="ECO:0007669"/>
    <property type="project" value="UniProtKB-KW"/>
</dbReference>
<keyword evidence="7" id="KW-0289">Folate biosynthesis</keyword>
<dbReference type="GO" id="GO:0046654">
    <property type="term" value="P:tetrahydrofolate biosynthetic process"/>
    <property type="evidence" value="ECO:0007669"/>
    <property type="project" value="UniProtKB-UniPathway"/>
</dbReference>
<comment type="pathway">
    <text evidence="1">Cofactor biosynthesis; tetrahydrofolate biosynthesis; 2-amino-4-hydroxy-6-hydroxymethyl-7,8-dihydropteridine diphosphate from 7,8-dihydroneopterin triphosphate: step 4/4.</text>
</comment>
<evidence type="ECO:0000256" key="5">
    <source>
        <dbReference type="ARBA" id="ARBA00022777"/>
    </source>
</evidence>
<dbReference type="EMBL" id="CP042382">
    <property type="protein sequence ID" value="QEA39108.1"/>
    <property type="molecule type" value="Genomic_DNA"/>
</dbReference>
<keyword evidence="3 9" id="KW-0808">Transferase</keyword>
<dbReference type="UniPathway" id="UPA00077">
    <property type="reaction ID" value="UER00155"/>
</dbReference>